<dbReference type="GO" id="GO:0038023">
    <property type="term" value="F:signaling receptor activity"/>
    <property type="evidence" value="ECO:0007669"/>
    <property type="project" value="TreeGrafter"/>
</dbReference>
<evidence type="ECO:0000259" key="5">
    <source>
        <dbReference type="PROSITE" id="PS50041"/>
    </source>
</evidence>
<keyword evidence="4" id="KW-0732">Signal</keyword>
<dbReference type="PANTHER" id="PTHR46784">
    <property type="entry name" value="KILLER CELL LECTIN-LIKE RECEPTOR SUBFAMILY B MEMBER 1"/>
    <property type="match status" value="1"/>
</dbReference>
<dbReference type="OMA" id="QRIGNEC"/>
<feature type="region of interest" description="Disordered" evidence="3">
    <location>
        <begin position="423"/>
        <end position="460"/>
    </location>
</feature>
<protein>
    <submittedName>
        <fullName evidence="7">CSON009576 protein</fullName>
    </submittedName>
</protein>
<evidence type="ECO:0000256" key="1">
    <source>
        <dbReference type="ARBA" id="ARBA00022989"/>
    </source>
</evidence>
<keyword evidence="2" id="KW-1015">Disulfide bond</keyword>
<keyword evidence="1" id="KW-0812">Transmembrane</keyword>
<reference evidence="6" key="1">
    <citation type="submission" date="2018-04" db="EMBL/GenBank/DDBJ databases">
        <authorList>
            <person name="Go L.Y."/>
            <person name="Mitchell J.A."/>
        </authorList>
    </citation>
    <scope>NUCLEOTIDE SEQUENCE</scope>
    <source>
        <tissue evidence="6">Whole organism</tissue>
    </source>
</reference>
<dbReference type="EMBL" id="UFQS01000381">
    <property type="protein sequence ID" value="SSX03415.1"/>
    <property type="molecule type" value="Genomic_DNA"/>
</dbReference>
<feature type="compositionally biased region" description="Basic and acidic residues" evidence="3">
    <location>
        <begin position="367"/>
        <end position="378"/>
    </location>
</feature>
<feature type="domain" description="C-type lectin" evidence="5">
    <location>
        <begin position="61"/>
        <end position="181"/>
    </location>
</feature>
<dbReference type="AlphaFoldDB" id="A0A336M159"/>
<sequence length="502" mass="58600">MIIRSNFSITCSNIIIALIVLSQIIGKHVTQAAPNASEITSNERTRYKRMYALCPPKFQRIGNECYFVSHYKKNWLDAHFECKDRHSKLAEPLKYEDKRIRKYLLQFDLDHSDKWMGAIFNWEKDRWQWGYSGRNLQYQAFSRMNPGAREQLKYHCAVFSAKLKYRWSPRSCTDQHYFVCQHRMPLVSSKNRYRVYQKWNQTFPNELANENEVIVSNKNRNGQYKYRIANAKTDRDLNRIHFVKNDKQRRTRPIQNNDINPANYGDNRPAERRSRDPSHGWHPIANLPVHTKSSKNVLHPIKLNPVSGATSHMSSSFREVDPASIFHHPDTSRAGNIGQKVGPIRQKIETGPDGKTKLIMNIGQKRFGLDRPVEKETQAPRTRRRRPSTTIRPEQTTTTTTEKPILLPKLTFETEPSIVEKHTKAKTTTTTTTTTTTVLPQTSSTTIPSTSSPKQWQLSEKDLKRQQLMERLAKLTPEERLEFFEKRRKAKQQRQAKLLNDV</sequence>
<feature type="region of interest" description="Disordered" evidence="3">
    <location>
        <begin position="244"/>
        <end position="283"/>
    </location>
</feature>
<feature type="chain" id="PRO_5033343086" evidence="4">
    <location>
        <begin position="33"/>
        <end position="502"/>
    </location>
</feature>
<dbReference type="PANTHER" id="PTHR46784:SF1">
    <property type="entry name" value="KILLER CELL LECTIN-LIKE RECEPTOR SUBFAMILY B MEMBER 1"/>
    <property type="match status" value="1"/>
</dbReference>
<reference evidence="7" key="2">
    <citation type="submission" date="2018-07" db="EMBL/GenBank/DDBJ databases">
        <authorList>
            <person name="Quirk P.G."/>
            <person name="Krulwich T.A."/>
        </authorList>
    </citation>
    <scope>NUCLEOTIDE SEQUENCE</scope>
</reference>
<dbReference type="GO" id="GO:0005886">
    <property type="term" value="C:plasma membrane"/>
    <property type="evidence" value="ECO:0007669"/>
    <property type="project" value="TreeGrafter"/>
</dbReference>
<evidence type="ECO:0000313" key="7">
    <source>
        <dbReference type="EMBL" id="SSX23780.1"/>
    </source>
</evidence>
<dbReference type="EMBL" id="UFQT01000381">
    <property type="protein sequence ID" value="SSX23780.1"/>
    <property type="molecule type" value="Genomic_DNA"/>
</dbReference>
<gene>
    <name evidence="7" type="primary">CSON009576</name>
</gene>
<dbReference type="SUPFAM" id="SSF56436">
    <property type="entry name" value="C-type lectin-like"/>
    <property type="match status" value="1"/>
</dbReference>
<dbReference type="InterPro" id="IPR051527">
    <property type="entry name" value="KLR_subfamily_B"/>
</dbReference>
<keyword evidence="1" id="KW-0472">Membrane</keyword>
<feature type="compositionally biased region" description="Basic and acidic residues" evidence="3">
    <location>
        <begin position="268"/>
        <end position="279"/>
    </location>
</feature>
<dbReference type="PROSITE" id="PS50041">
    <property type="entry name" value="C_TYPE_LECTIN_2"/>
    <property type="match status" value="1"/>
</dbReference>
<dbReference type="InterPro" id="IPR001304">
    <property type="entry name" value="C-type_lectin-like"/>
</dbReference>
<evidence type="ECO:0000313" key="6">
    <source>
        <dbReference type="EMBL" id="SSX03415.1"/>
    </source>
</evidence>
<name>A0A336M159_CULSO</name>
<proteinExistence type="predicted"/>
<evidence type="ECO:0000256" key="3">
    <source>
        <dbReference type="SAM" id="MobiDB-lite"/>
    </source>
</evidence>
<dbReference type="InterPro" id="IPR016187">
    <property type="entry name" value="CTDL_fold"/>
</dbReference>
<dbReference type="VEuPathDB" id="VectorBase:CSON009576"/>
<dbReference type="GO" id="GO:0009986">
    <property type="term" value="C:cell surface"/>
    <property type="evidence" value="ECO:0007669"/>
    <property type="project" value="TreeGrafter"/>
</dbReference>
<dbReference type="InterPro" id="IPR016186">
    <property type="entry name" value="C-type_lectin-like/link_sf"/>
</dbReference>
<keyword evidence="1" id="KW-1133">Transmembrane helix</keyword>
<feature type="compositionally biased region" description="Low complexity" evidence="3">
    <location>
        <begin position="388"/>
        <end position="403"/>
    </location>
</feature>
<dbReference type="SMART" id="SM00034">
    <property type="entry name" value="CLECT"/>
    <property type="match status" value="1"/>
</dbReference>
<feature type="compositionally biased region" description="Low complexity" evidence="3">
    <location>
        <begin position="427"/>
        <end position="453"/>
    </location>
</feature>
<accession>A0A336M159</accession>
<dbReference type="CDD" id="cd00037">
    <property type="entry name" value="CLECT"/>
    <property type="match status" value="1"/>
</dbReference>
<feature type="signal peptide" evidence="4">
    <location>
        <begin position="1"/>
        <end position="32"/>
    </location>
</feature>
<feature type="region of interest" description="Disordered" evidence="3">
    <location>
        <begin position="367"/>
        <end position="403"/>
    </location>
</feature>
<dbReference type="Pfam" id="PF00059">
    <property type="entry name" value="Lectin_C"/>
    <property type="match status" value="1"/>
</dbReference>
<evidence type="ECO:0000256" key="4">
    <source>
        <dbReference type="SAM" id="SignalP"/>
    </source>
</evidence>
<organism evidence="7">
    <name type="scientific">Culicoides sonorensis</name>
    <name type="common">Biting midge</name>
    <dbReference type="NCBI Taxonomy" id="179676"/>
    <lineage>
        <taxon>Eukaryota</taxon>
        <taxon>Metazoa</taxon>
        <taxon>Ecdysozoa</taxon>
        <taxon>Arthropoda</taxon>
        <taxon>Hexapoda</taxon>
        <taxon>Insecta</taxon>
        <taxon>Pterygota</taxon>
        <taxon>Neoptera</taxon>
        <taxon>Endopterygota</taxon>
        <taxon>Diptera</taxon>
        <taxon>Nematocera</taxon>
        <taxon>Chironomoidea</taxon>
        <taxon>Ceratopogonidae</taxon>
        <taxon>Ceratopogoninae</taxon>
        <taxon>Culicoides</taxon>
        <taxon>Monoculicoides</taxon>
    </lineage>
</organism>
<evidence type="ECO:0000256" key="2">
    <source>
        <dbReference type="ARBA" id="ARBA00023157"/>
    </source>
</evidence>
<dbReference type="Gene3D" id="3.10.100.10">
    <property type="entry name" value="Mannose-Binding Protein A, subunit A"/>
    <property type="match status" value="1"/>
</dbReference>